<reference evidence="2" key="2">
    <citation type="submission" date="2022-03" db="EMBL/GenBank/DDBJ databases">
        <title>Draft title - Genomic analysis of global carrot germplasm unveils the trajectory of domestication and the origin of high carotenoid orange carrot.</title>
        <authorList>
            <person name="Iorizzo M."/>
            <person name="Ellison S."/>
            <person name="Senalik D."/>
            <person name="Macko-Podgorni A."/>
            <person name="Grzebelus D."/>
            <person name="Bostan H."/>
            <person name="Rolling W."/>
            <person name="Curaba J."/>
            <person name="Simon P."/>
        </authorList>
    </citation>
    <scope>NUCLEOTIDE SEQUENCE</scope>
    <source>
        <tissue evidence="2">Leaf</tissue>
    </source>
</reference>
<evidence type="ECO:0000313" key="1">
    <source>
        <dbReference type="EMBL" id="KZN10377.1"/>
    </source>
</evidence>
<evidence type="ECO:0000313" key="3">
    <source>
        <dbReference type="Proteomes" id="UP000077755"/>
    </source>
</evidence>
<reference evidence="1" key="1">
    <citation type="journal article" date="2016" name="Nat. Genet.">
        <title>A high-quality carrot genome assembly provides new insights into carotenoid accumulation and asterid genome evolution.</title>
        <authorList>
            <person name="Iorizzo M."/>
            <person name="Ellison S."/>
            <person name="Senalik D."/>
            <person name="Zeng P."/>
            <person name="Satapoomin P."/>
            <person name="Huang J."/>
            <person name="Bowman M."/>
            <person name="Iovene M."/>
            <person name="Sanseverino W."/>
            <person name="Cavagnaro P."/>
            <person name="Yildiz M."/>
            <person name="Macko-Podgorni A."/>
            <person name="Moranska E."/>
            <person name="Grzebelus E."/>
            <person name="Grzebelus D."/>
            <person name="Ashrafi H."/>
            <person name="Zheng Z."/>
            <person name="Cheng S."/>
            <person name="Spooner D."/>
            <person name="Van Deynze A."/>
            <person name="Simon P."/>
        </authorList>
    </citation>
    <scope>NUCLEOTIDE SEQUENCE [LARGE SCALE GENOMIC DNA]</scope>
    <source>
        <tissue evidence="1">Leaf</tissue>
    </source>
</reference>
<accession>A0A166HTI6</accession>
<organism evidence="1">
    <name type="scientific">Daucus carota subsp. sativus</name>
    <name type="common">Carrot</name>
    <dbReference type="NCBI Taxonomy" id="79200"/>
    <lineage>
        <taxon>Eukaryota</taxon>
        <taxon>Viridiplantae</taxon>
        <taxon>Streptophyta</taxon>
        <taxon>Embryophyta</taxon>
        <taxon>Tracheophyta</taxon>
        <taxon>Spermatophyta</taxon>
        <taxon>Magnoliopsida</taxon>
        <taxon>eudicotyledons</taxon>
        <taxon>Gunneridae</taxon>
        <taxon>Pentapetalae</taxon>
        <taxon>asterids</taxon>
        <taxon>campanulids</taxon>
        <taxon>Apiales</taxon>
        <taxon>Apiaceae</taxon>
        <taxon>Apioideae</taxon>
        <taxon>Scandiceae</taxon>
        <taxon>Daucinae</taxon>
        <taxon>Daucus</taxon>
        <taxon>Daucus sect. Daucus</taxon>
    </lineage>
</organism>
<gene>
    <name evidence="1" type="ORF">DCAR_003033</name>
    <name evidence="2" type="ORF">DCAR_0103196</name>
</gene>
<dbReference type="Proteomes" id="UP000077755">
    <property type="component" value="Chromosome 1"/>
</dbReference>
<proteinExistence type="predicted"/>
<keyword evidence="3" id="KW-1185">Reference proteome</keyword>
<dbReference type="EMBL" id="CP093343">
    <property type="protein sequence ID" value="WOG84017.1"/>
    <property type="molecule type" value="Genomic_DNA"/>
</dbReference>
<dbReference type="EMBL" id="LNRQ01000001">
    <property type="protein sequence ID" value="KZN10377.1"/>
    <property type="molecule type" value="Genomic_DNA"/>
</dbReference>
<dbReference type="AlphaFoldDB" id="A0A166HTI6"/>
<sequence length="126" mass="14049">MISESHGAFLCSGNDPDDLVARDVMRFYPKAGSLKDANFYICFGRLIALALIHEIQIGIALDRCLFVQYREGDLRLKDTQSAMLVPVEGGRRRAAPVAPCADISRIGRYIMYNYVSDTQADAFLID</sequence>
<name>A0A166HTI6_DAUCS</name>
<dbReference type="Gramene" id="KZN10377">
    <property type="protein sequence ID" value="KZN10377"/>
    <property type="gene ID" value="DCAR_003033"/>
</dbReference>
<protein>
    <submittedName>
        <fullName evidence="1">Uncharacterized protein</fullName>
    </submittedName>
</protein>
<evidence type="ECO:0000313" key="2">
    <source>
        <dbReference type="EMBL" id="WOG84017.1"/>
    </source>
</evidence>